<sequence length="38" mass="4269">MNKVLQVNPEDFDCTVQAGVTRNALNSYIRDTGLQFPI</sequence>
<dbReference type="InterPro" id="IPR036318">
    <property type="entry name" value="FAD-bd_PCMH-like_sf"/>
</dbReference>
<evidence type="ECO:0000313" key="2">
    <source>
        <dbReference type="EMBL" id="CAF4604276.1"/>
    </source>
</evidence>
<dbReference type="Proteomes" id="UP000681720">
    <property type="component" value="Unassembled WGS sequence"/>
</dbReference>
<proteinExistence type="predicted"/>
<feature type="non-terminal residue" evidence="1">
    <location>
        <position position="38"/>
    </location>
</feature>
<dbReference type="GO" id="GO:0050660">
    <property type="term" value="F:flavin adenine dinucleotide binding"/>
    <property type="evidence" value="ECO:0007669"/>
    <property type="project" value="InterPro"/>
</dbReference>
<dbReference type="EMBL" id="CAJOBJ010098845">
    <property type="protein sequence ID" value="CAF4577282.1"/>
    <property type="molecule type" value="Genomic_DNA"/>
</dbReference>
<protein>
    <submittedName>
        <fullName evidence="1">Uncharacterized protein</fullName>
    </submittedName>
</protein>
<dbReference type="InterPro" id="IPR016169">
    <property type="entry name" value="FAD-bd_PCMH_sub2"/>
</dbReference>
<name>A0A8S2YTK5_9BILA</name>
<dbReference type="EMBL" id="CAJOBJ010104839">
    <property type="protein sequence ID" value="CAF4604276.1"/>
    <property type="molecule type" value="Genomic_DNA"/>
</dbReference>
<organism evidence="1 3">
    <name type="scientific">Rotaria magnacalcarata</name>
    <dbReference type="NCBI Taxonomy" id="392030"/>
    <lineage>
        <taxon>Eukaryota</taxon>
        <taxon>Metazoa</taxon>
        <taxon>Spiralia</taxon>
        <taxon>Gnathifera</taxon>
        <taxon>Rotifera</taxon>
        <taxon>Eurotatoria</taxon>
        <taxon>Bdelloidea</taxon>
        <taxon>Philodinida</taxon>
        <taxon>Philodinidae</taxon>
        <taxon>Rotaria</taxon>
    </lineage>
</organism>
<comment type="caution">
    <text evidence="1">The sequence shown here is derived from an EMBL/GenBank/DDBJ whole genome shotgun (WGS) entry which is preliminary data.</text>
</comment>
<accession>A0A8S2YTK5</accession>
<evidence type="ECO:0000313" key="3">
    <source>
        <dbReference type="Proteomes" id="UP000681720"/>
    </source>
</evidence>
<gene>
    <name evidence="1" type="ORF">GIL414_LOCUS37946</name>
    <name evidence="2" type="ORF">GIL414_LOCUS39061</name>
</gene>
<evidence type="ECO:0000313" key="1">
    <source>
        <dbReference type="EMBL" id="CAF4577282.1"/>
    </source>
</evidence>
<reference evidence="1" key="1">
    <citation type="submission" date="2021-02" db="EMBL/GenBank/DDBJ databases">
        <authorList>
            <person name="Nowell W R."/>
        </authorList>
    </citation>
    <scope>NUCLEOTIDE SEQUENCE</scope>
</reference>
<dbReference type="AlphaFoldDB" id="A0A8S2YTK5"/>
<dbReference type="SUPFAM" id="SSF56176">
    <property type="entry name" value="FAD-binding/transporter-associated domain-like"/>
    <property type="match status" value="1"/>
</dbReference>
<dbReference type="Gene3D" id="3.30.465.10">
    <property type="match status" value="1"/>
</dbReference>